<evidence type="ECO:0000256" key="4">
    <source>
        <dbReference type="RuleBase" id="RU363019"/>
    </source>
</evidence>
<feature type="chain" id="PRO_5045009954" description="Peptidyl-prolyl cis-trans isomerase" evidence="4">
    <location>
        <begin position="18"/>
        <end position="223"/>
    </location>
</feature>
<dbReference type="RefSeq" id="WP_318601167.1">
    <property type="nucleotide sequence ID" value="NZ_JAWSTH010000159.1"/>
</dbReference>
<keyword evidence="7" id="KW-1185">Reference proteome</keyword>
<dbReference type="InterPro" id="IPR044666">
    <property type="entry name" value="Cyclophilin_A-like"/>
</dbReference>
<comment type="caution">
    <text evidence="6">The sequence shown here is derived from an EMBL/GenBank/DDBJ whole genome shotgun (WGS) entry which is preliminary data.</text>
</comment>
<dbReference type="PROSITE" id="PS50072">
    <property type="entry name" value="CSA_PPIASE_2"/>
    <property type="match status" value="1"/>
</dbReference>
<evidence type="ECO:0000256" key="3">
    <source>
        <dbReference type="ARBA" id="ARBA00023235"/>
    </source>
</evidence>
<comment type="catalytic activity">
    <reaction evidence="4">
        <text>[protein]-peptidylproline (omega=180) = [protein]-peptidylproline (omega=0)</text>
        <dbReference type="Rhea" id="RHEA:16237"/>
        <dbReference type="Rhea" id="RHEA-COMP:10747"/>
        <dbReference type="Rhea" id="RHEA-COMP:10748"/>
        <dbReference type="ChEBI" id="CHEBI:83833"/>
        <dbReference type="ChEBI" id="CHEBI:83834"/>
        <dbReference type="EC" id="5.2.1.8"/>
    </reaction>
</comment>
<evidence type="ECO:0000256" key="1">
    <source>
        <dbReference type="ARBA" id="ARBA00002388"/>
    </source>
</evidence>
<comment type="function">
    <text evidence="1 4">PPIases accelerate the folding of proteins. It catalyzes the cis-trans isomerization of proline imidic peptide bonds in oligopeptides.</text>
</comment>
<dbReference type="Pfam" id="PF00160">
    <property type="entry name" value="Pro_isomerase"/>
    <property type="match status" value="1"/>
</dbReference>
<dbReference type="PANTHER" id="PTHR45625">
    <property type="entry name" value="PEPTIDYL-PROLYL CIS-TRANS ISOMERASE-RELATED"/>
    <property type="match status" value="1"/>
</dbReference>
<dbReference type="GO" id="GO:0003755">
    <property type="term" value="F:peptidyl-prolyl cis-trans isomerase activity"/>
    <property type="evidence" value="ECO:0007669"/>
    <property type="project" value="UniProtKB-EC"/>
</dbReference>
<protein>
    <recommendedName>
        <fullName evidence="4">Peptidyl-prolyl cis-trans isomerase</fullName>
        <shortName evidence="4">PPIase</shortName>
        <ecNumber evidence="4">5.2.1.8</ecNumber>
    </recommendedName>
</protein>
<accession>A0ABU4HZD9</accession>
<evidence type="ECO:0000256" key="2">
    <source>
        <dbReference type="ARBA" id="ARBA00023110"/>
    </source>
</evidence>
<dbReference type="InterPro" id="IPR029000">
    <property type="entry name" value="Cyclophilin-like_dom_sf"/>
</dbReference>
<name>A0ABU4HZD9_9ACTN</name>
<dbReference type="PRINTS" id="PR00153">
    <property type="entry name" value="CSAPPISMRASE"/>
</dbReference>
<keyword evidence="2 4" id="KW-0697">Rotamase</keyword>
<organism evidence="6 7">
    <name type="scientific">Conexibacter stalactiti</name>
    <dbReference type="NCBI Taxonomy" id="1940611"/>
    <lineage>
        <taxon>Bacteria</taxon>
        <taxon>Bacillati</taxon>
        <taxon>Actinomycetota</taxon>
        <taxon>Thermoleophilia</taxon>
        <taxon>Solirubrobacterales</taxon>
        <taxon>Conexibacteraceae</taxon>
        <taxon>Conexibacter</taxon>
    </lineage>
</organism>
<keyword evidence="3 4" id="KW-0413">Isomerase</keyword>
<evidence type="ECO:0000313" key="6">
    <source>
        <dbReference type="EMBL" id="MDW5598631.1"/>
    </source>
</evidence>
<reference evidence="7" key="1">
    <citation type="submission" date="2023-07" db="EMBL/GenBank/DDBJ databases">
        <title>Conexibacter stalactiti sp. nov., isolated from stalactites in a lava cave and emended description of the genus Conexibacter.</title>
        <authorList>
            <person name="Lee S.D."/>
        </authorList>
    </citation>
    <scope>NUCLEOTIDE SEQUENCE [LARGE SCALE GENOMIC DNA]</scope>
    <source>
        <strain evidence="7">KCTC 39840</strain>
    </source>
</reference>
<dbReference type="Gene3D" id="2.40.100.10">
    <property type="entry name" value="Cyclophilin-like"/>
    <property type="match status" value="1"/>
</dbReference>
<comment type="similarity">
    <text evidence="4">Belongs to the cyclophilin-type PPIase family.</text>
</comment>
<evidence type="ECO:0000313" key="7">
    <source>
        <dbReference type="Proteomes" id="UP001284601"/>
    </source>
</evidence>
<keyword evidence="4" id="KW-0732">Signal</keyword>
<dbReference type="PANTHER" id="PTHR45625:SF4">
    <property type="entry name" value="PEPTIDYLPROLYL ISOMERASE DOMAIN AND WD REPEAT-CONTAINING PROTEIN 1"/>
    <property type="match status" value="1"/>
</dbReference>
<feature type="domain" description="PPIase cyclophilin-type" evidence="5">
    <location>
        <begin position="74"/>
        <end position="220"/>
    </location>
</feature>
<proteinExistence type="inferred from homology"/>
<sequence length="223" mass="23284">MRRLLFPPALLLASACAALLGGCGSDSQTTTTTTASVCTRVPQPELRGSLTRRKPTAVLSSALTWTATVETNCGSFVITLDVADSPKTTGSFATLARAGFYDDLPFHRIARDFVIQGGDPTGGGAGGPGYTITEAPPRRTRYTRGVVAMAKTATDPDGASGSQFFIVTGEDANLPPQYALLGEVTSGMDVVERINNRPLESSDPQGSPPVDPVVIESVTIAHD</sequence>
<dbReference type="EMBL" id="JAWSTH010000159">
    <property type="protein sequence ID" value="MDW5598631.1"/>
    <property type="molecule type" value="Genomic_DNA"/>
</dbReference>
<dbReference type="PROSITE" id="PS51257">
    <property type="entry name" value="PROKAR_LIPOPROTEIN"/>
    <property type="match status" value="1"/>
</dbReference>
<evidence type="ECO:0000259" key="5">
    <source>
        <dbReference type="PROSITE" id="PS50072"/>
    </source>
</evidence>
<dbReference type="InterPro" id="IPR002130">
    <property type="entry name" value="Cyclophilin-type_PPIase_dom"/>
</dbReference>
<feature type="signal peptide" evidence="4">
    <location>
        <begin position="1"/>
        <end position="17"/>
    </location>
</feature>
<dbReference type="Proteomes" id="UP001284601">
    <property type="component" value="Unassembled WGS sequence"/>
</dbReference>
<gene>
    <name evidence="6" type="ORF">R7226_29995</name>
</gene>
<dbReference type="EC" id="5.2.1.8" evidence="4"/>
<dbReference type="SUPFAM" id="SSF50891">
    <property type="entry name" value="Cyclophilin-like"/>
    <property type="match status" value="1"/>
</dbReference>
<dbReference type="CDD" id="cd00317">
    <property type="entry name" value="cyclophilin"/>
    <property type="match status" value="1"/>
</dbReference>